<keyword evidence="8" id="KW-0863">Zinc-finger</keyword>
<dbReference type="Pfam" id="PF17760">
    <property type="entry name" value="UvrA_inter"/>
    <property type="match status" value="2"/>
</dbReference>
<keyword evidence="9" id="KW-0862">Zinc</keyword>
<evidence type="ECO:0000256" key="11">
    <source>
        <dbReference type="ARBA" id="ARBA00022881"/>
    </source>
</evidence>
<dbReference type="Gene3D" id="1.10.8.280">
    <property type="entry name" value="ABC transporter ATPase domain-like"/>
    <property type="match status" value="2"/>
</dbReference>
<feature type="domain" description="ABC transporter" evidence="18">
    <location>
        <begin position="1357"/>
        <end position="1624"/>
    </location>
</feature>
<feature type="region of interest" description="Disordered" evidence="17">
    <location>
        <begin position="251"/>
        <end position="271"/>
    </location>
</feature>
<dbReference type="SUPFAM" id="SSF52540">
    <property type="entry name" value="P-loop containing nucleoside triphosphate hydrolases"/>
    <property type="match status" value="4"/>
</dbReference>
<dbReference type="EMBL" id="CP036291">
    <property type="protein sequence ID" value="QDU90988.1"/>
    <property type="molecule type" value="Genomic_DNA"/>
</dbReference>
<evidence type="ECO:0000313" key="19">
    <source>
        <dbReference type="EMBL" id="QDU90988.1"/>
    </source>
</evidence>
<evidence type="ECO:0000256" key="8">
    <source>
        <dbReference type="ARBA" id="ARBA00022771"/>
    </source>
</evidence>
<protein>
    <recommendedName>
        <fullName evidence="15">UvrABC system protein A</fullName>
    </recommendedName>
    <alternativeName>
        <fullName evidence="16">Excinuclease ABC subunit A</fullName>
    </alternativeName>
</protein>
<dbReference type="PROSITE" id="PS50893">
    <property type="entry name" value="ABC_TRANSPORTER_2"/>
    <property type="match status" value="3"/>
</dbReference>
<dbReference type="PANTHER" id="PTHR43152:SF3">
    <property type="entry name" value="UVRABC SYSTEM PROTEIN A"/>
    <property type="match status" value="1"/>
</dbReference>
<dbReference type="InterPro" id="IPR004602">
    <property type="entry name" value="UvrA"/>
</dbReference>
<evidence type="ECO:0000259" key="18">
    <source>
        <dbReference type="PROSITE" id="PS50893"/>
    </source>
</evidence>
<comment type="subcellular location">
    <subcellularLocation>
        <location evidence="1">Cytoplasm</location>
    </subcellularLocation>
</comment>
<dbReference type="Gene3D" id="3.30.1490.20">
    <property type="entry name" value="ATP-grasp fold, A domain"/>
    <property type="match status" value="2"/>
</dbReference>
<evidence type="ECO:0000313" key="20">
    <source>
        <dbReference type="Proteomes" id="UP000317429"/>
    </source>
</evidence>
<keyword evidence="20" id="KW-1185">Reference proteome</keyword>
<evidence type="ECO:0000256" key="16">
    <source>
        <dbReference type="ARBA" id="ARBA00042156"/>
    </source>
</evidence>
<keyword evidence="12" id="KW-0238">DNA-binding</keyword>
<dbReference type="Proteomes" id="UP000317429">
    <property type="component" value="Chromosome"/>
</dbReference>
<dbReference type="GO" id="GO:0005524">
    <property type="term" value="F:ATP binding"/>
    <property type="evidence" value="ECO:0007669"/>
    <property type="project" value="UniProtKB-KW"/>
</dbReference>
<dbReference type="InterPro" id="IPR017871">
    <property type="entry name" value="ABC_transporter-like_CS"/>
</dbReference>
<evidence type="ECO:0000256" key="17">
    <source>
        <dbReference type="SAM" id="MobiDB-lite"/>
    </source>
</evidence>
<keyword evidence="4" id="KW-0677">Repeat</keyword>
<comment type="similarity">
    <text evidence="14">Belongs to the ABC transporter superfamily. UvrA family.</text>
</comment>
<evidence type="ECO:0000256" key="2">
    <source>
        <dbReference type="ARBA" id="ARBA00022490"/>
    </source>
</evidence>
<dbReference type="CDD" id="cd03271">
    <property type="entry name" value="ABC_UvrA_II"/>
    <property type="match status" value="2"/>
</dbReference>
<dbReference type="GO" id="GO:0003677">
    <property type="term" value="F:DNA binding"/>
    <property type="evidence" value="ECO:0007669"/>
    <property type="project" value="UniProtKB-KW"/>
</dbReference>
<dbReference type="NCBIfam" id="NF001503">
    <property type="entry name" value="PRK00349.1"/>
    <property type="match status" value="2"/>
</dbReference>
<keyword evidence="13" id="KW-0234">DNA repair</keyword>
<evidence type="ECO:0000256" key="13">
    <source>
        <dbReference type="ARBA" id="ARBA00023204"/>
    </source>
</evidence>
<keyword evidence="10" id="KW-0067">ATP-binding</keyword>
<dbReference type="FunFam" id="3.40.50.300:FF:000028">
    <property type="entry name" value="UvrABC system protein A"/>
    <property type="match status" value="1"/>
</dbReference>
<evidence type="ECO:0000256" key="1">
    <source>
        <dbReference type="ARBA" id="ARBA00004496"/>
    </source>
</evidence>
<dbReference type="InterPro" id="IPR027417">
    <property type="entry name" value="P-loop_NTPase"/>
</dbReference>
<dbReference type="RefSeq" id="WP_145290569.1">
    <property type="nucleotide sequence ID" value="NZ_CP036291.1"/>
</dbReference>
<dbReference type="Gene3D" id="1.20.1580.10">
    <property type="entry name" value="ABC transporter ATPase like domain"/>
    <property type="match status" value="4"/>
</dbReference>
<evidence type="ECO:0000256" key="9">
    <source>
        <dbReference type="ARBA" id="ARBA00022833"/>
    </source>
</evidence>
<gene>
    <name evidence="19" type="primary">uvrA_2</name>
    <name evidence="19" type="ORF">Pla175_44030</name>
</gene>
<dbReference type="PANTHER" id="PTHR43152">
    <property type="entry name" value="UVRABC SYSTEM PROTEIN A"/>
    <property type="match status" value="1"/>
</dbReference>
<evidence type="ECO:0000256" key="12">
    <source>
        <dbReference type="ARBA" id="ARBA00023125"/>
    </source>
</evidence>
<evidence type="ECO:0000256" key="14">
    <source>
        <dbReference type="ARBA" id="ARBA00038000"/>
    </source>
</evidence>
<keyword evidence="6" id="KW-0227">DNA damage</keyword>
<dbReference type="GO" id="GO:0006289">
    <property type="term" value="P:nucleotide-excision repair"/>
    <property type="evidence" value="ECO:0007669"/>
    <property type="project" value="InterPro"/>
</dbReference>
<evidence type="ECO:0000256" key="5">
    <source>
        <dbReference type="ARBA" id="ARBA00022741"/>
    </source>
</evidence>
<evidence type="ECO:0000256" key="15">
    <source>
        <dbReference type="ARBA" id="ARBA00039316"/>
    </source>
</evidence>
<keyword evidence="5" id="KW-0547">Nucleotide-binding</keyword>
<dbReference type="InterPro" id="IPR003593">
    <property type="entry name" value="AAA+_ATPase"/>
</dbReference>
<sequence length="2353" mass="256863">MPASDIVIKGAREHNLRDVNLRLPRNKLICLTGVSGSGKSSLAFDTLFAEGQRRYVESLSTFARQFLGQMTKPDVDHISGLSPSISISQKSSGSNPRSTVGTITEIYDFLRVLYARVGQGHCYNCGRLVTAQSREQILGRILTLPAGAKLMVMAPVVRRQKGAFQDLFEDLQKRGFVRARVDGEVVELASSLDLDRQMRHNIEVVIDRLVAGPTIRGRLAEAVDLALSIGKGSLVVAFEEDAQGELALEDAPAADADGSPGVKGPTPRGAAPRDMVLSSDFACTPCGLSFEPPTPQMFSFNSPQGMCDQCDGLGEFYSFDPELLVSDPSKSLAQGCIELVGSWKDLSKWKRHIFQGVADTLEKRIGLEEGFLLETAWEELAPELRELWLWGAGEEHITFTWKTGRSVQKYGGHYEGIIPELLEKYRSSNSKPQIQKLEHCMRQIECPACGGSRLNPQARAVRITTASDKFDKKDLGLPEVCGLPISVASEFFSELQFTDAQQYIAAEALKEIRGRLGFLSNVGLEYLSLDRTAPTLSGGESQRIRLASQIGCGLVGVLYILDEPSIGLHPRDNDRLISTLEDLRDRGNTVVVVEHDEDTMRASDYLIDFGPGPGVRGGHVVAEGSAEAIAKSAKSQTGAFLSGRRKIEVPKVRRILGLPSPAGEGDTRGVLRVRGARHNNLKNIDVDFPLGAFVCVTGVSGSGKSSLVNDVLMASLRRDLNGAECEPGEHDSIDGIERLDKVIAIDQSPIGRTPRSNPGTYIKLFDDIRNLFAQLPESKRRGFKPGRFSFNVRGGRCEACEGNGANKLEMDFLADIWVPCPVCEGARFNRETLSVLFKGKSIADVLEMDIQQAMELFEAIPQIKHKLDTLHAVGLDYLKIGQPSPTLSGGEAQRIKLARELVKKSTGQTLYVLDEPTTGLHFADIEMLLKVLHTFVDAGNTVLVVEHNLDVIKTADWVIDIGPEGGAAGGQLVAAGTPEAVVAATTGKAKSNGSAVLRSYTAEALAPVLSGEAHAAIARAPRPPVKEATHIEVRGAAQHNLKGVDVRIERDKFTVCCGPSGSGKTSLAMDTIYAEGQRRYVESLSSYARQFVGQATKPALDHIEGLSPAVAIEQRSGGHSPRSTVGTVTEIYDYLRVLYARLGEPYCPECDLPIGTQTTDQVVDKILSEPEGQRLYLLAPLEIGVGDKYEDLWAELAGNGYLRIRVDGKFYELGEAPEIDRRRKHDVAVVVDRITVHAKSRGRIAEAVEGALAIGRGVMQVVEPIDDAPESRWPTRTHSQHLACEKCGRSFDALSPHNFSFNSALGWCGACEGLGVQTGANPAALLRDPELTLAEGALLLWPNLRGDLARGLLEALSRHTGVPTDVPYQRLNARQRRVLLYGTGEEWIAVEGKGPQAKSHSQLRFQFKGLYPALEEASRLSPRLRTQLEHLVDEIECNECGGSRLRDDASAVRFRDHTLEDVSRTSLGELLQQVSGWKLSARDRKIAGELVREVKNRLTFLVDVGLNYLTLGRGAPSLSGGESQRIRLASQVGSGLCGVLYVLDEPTIGLHPRDNTRLIKALMKLRDLGNTLLVVEHDREVVASADALLDFGPAAGRFGGEIVARGTPAEVSKRRGSVTGPYLSGTKAIAIPSNRRITLEAKGRGTRGEGVNGAVSACPTPRIGIRGARHNNLKNIDVDIPLGALVAVTGVSGSGKSSLINEILYNQLARSLHRAGCVAGAHDDIVGVERINKVIRVDQAPLGNSPTSNPATYTGCFDLIRQLYAQLPESKLRGYSARQFSFNVAGGRCDACEGDGQLRIEMHFLPDVWVECDTCRGQRYNPDTLAVKYRDRSIADVLAMPVEEALTLFENIPKIRRILQTICDVGLGYVTLGQSAPTLSGGEAQRVKLAAELARPDTGQTLYLLDEPTTGLHFDDLARLLDVLHRLVDLGNTVVVIEHNLDVIKTADWVLDIGPEAGRDGGRLVAAGTPEDVVAAFSKPKRGKKSAVAAVSHTAAALGPVLADGPYAERRVYDPSALDQAQAGDLDLDRVGEDAQMPWEADGRLWHSQNRVARDGTACKWDGRVVDRVERRVQELADELGVGLSPTNWNHRSVVEIAAETKSHGWLLHMMTGDKWLVKLKFRTASKTFQREQLTLDLALRPLDELDHIQAYGSGPRVKCKNLRGPWQEVQVDVHHFSEIDTPAFWEMVERAVRGFHKLTTRVAQNPEDVMPWKVLGRKWHLARKGFPPGKRPQWENELLEELIETLSEAAPNGQFLWNNKVLVHQMLPGVPIPWATVVTKRLANVELALTGPKGAFQLGRLTDLAAEYELNVDAEDRDIVRLKFTEPEHLHRGDLEGFLQEHLEATLGAAVG</sequence>
<keyword evidence="11" id="KW-0267">Excision nuclease</keyword>
<dbReference type="SMART" id="SM00382">
    <property type="entry name" value="AAA"/>
    <property type="match status" value="3"/>
</dbReference>
<dbReference type="GO" id="GO:0004518">
    <property type="term" value="F:nuclease activity"/>
    <property type="evidence" value="ECO:0007669"/>
    <property type="project" value="UniProtKB-KW"/>
</dbReference>
<evidence type="ECO:0000256" key="4">
    <source>
        <dbReference type="ARBA" id="ARBA00022737"/>
    </source>
</evidence>
<keyword evidence="2" id="KW-0963">Cytoplasm</keyword>
<dbReference type="GO" id="GO:0009380">
    <property type="term" value="C:excinuclease repair complex"/>
    <property type="evidence" value="ECO:0007669"/>
    <property type="project" value="InterPro"/>
</dbReference>
<dbReference type="GO" id="GO:0005737">
    <property type="term" value="C:cytoplasm"/>
    <property type="evidence" value="ECO:0007669"/>
    <property type="project" value="UniProtKB-SubCell"/>
</dbReference>
<dbReference type="InterPro" id="IPR013815">
    <property type="entry name" value="ATP_grasp_subdomain_1"/>
</dbReference>
<evidence type="ECO:0000256" key="10">
    <source>
        <dbReference type="ARBA" id="ARBA00022840"/>
    </source>
</evidence>
<dbReference type="GO" id="GO:0008270">
    <property type="term" value="F:zinc ion binding"/>
    <property type="evidence" value="ECO:0007669"/>
    <property type="project" value="UniProtKB-KW"/>
</dbReference>
<keyword evidence="7" id="KW-0228">DNA excision</keyword>
<dbReference type="Pfam" id="PF17755">
    <property type="entry name" value="UvrA_DNA-bind"/>
    <property type="match status" value="2"/>
</dbReference>
<feature type="domain" description="ABC transporter" evidence="18">
    <location>
        <begin position="665"/>
        <end position="988"/>
    </location>
</feature>
<dbReference type="GO" id="GO:0016887">
    <property type="term" value="F:ATP hydrolysis activity"/>
    <property type="evidence" value="ECO:0007669"/>
    <property type="project" value="InterPro"/>
</dbReference>
<dbReference type="NCBIfam" id="TIGR00630">
    <property type="entry name" value="uvra"/>
    <property type="match status" value="2"/>
</dbReference>
<accession>A0A518DHN3</accession>
<dbReference type="OrthoDB" id="9809851at2"/>
<dbReference type="InterPro" id="IPR041552">
    <property type="entry name" value="UvrA_DNA-bd"/>
</dbReference>
<dbReference type="Gene3D" id="3.40.50.300">
    <property type="entry name" value="P-loop containing nucleotide triphosphate hydrolases"/>
    <property type="match status" value="4"/>
</dbReference>
<reference evidence="19 20" key="1">
    <citation type="submission" date="2019-02" db="EMBL/GenBank/DDBJ databases">
        <title>Deep-cultivation of Planctomycetes and their phenomic and genomic characterization uncovers novel biology.</title>
        <authorList>
            <person name="Wiegand S."/>
            <person name="Jogler M."/>
            <person name="Boedeker C."/>
            <person name="Pinto D."/>
            <person name="Vollmers J."/>
            <person name="Rivas-Marin E."/>
            <person name="Kohn T."/>
            <person name="Peeters S.H."/>
            <person name="Heuer A."/>
            <person name="Rast P."/>
            <person name="Oberbeckmann S."/>
            <person name="Bunk B."/>
            <person name="Jeske O."/>
            <person name="Meyerdierks A."/>
            <person name="Storesund J.E."/>
            <person name="Kallscheuer N."/>
            <person name="Luecker S."/>
            <person name="Lage O.M."/>
            <person name="Pohl T."/>
            <person name="Merkel B.J."/>
            <person name="Hornburger P."/>
            <person name="Mueller R.-W."/>
            <person name="Bruemmer F."/>
            <person name="Labrenz M."/>
            <person name="Spormann A.M."/>
            <person name="Op den Camp H."/>
            <person name="Overmann J."/>
            <person name="Amann R."/>
            <person name="Jetten M.S.M."/>
            <person name="Mascher T."/>
            <person name="Medema M.H."/>
            <person name="Devos D.P."/>
            <person name="Kaster A.-K."/>
            <person name="Ovreas L."/>
            <person name="Rohde M."/>
            <person name="Galperin M.Y."/>
            <person name="Jogler C."/>
        </authorList>
    </citation>
    <scope>NUCLEOTIDE SEQUENCE [LARGE SCALE GENOMIC DNA]</scope>
    <source>
        <strain evidence="19 20">Pla175</strain>
    </source>
</reference>
<evidence type="ECO:0000256" key="3">
    <source>
        <dbReference type="ARBA" id="ARBA00022723"/>
    </source>
</evidence>
<evidence type="ECO:0000256" key="6">
    <source>
        <dbReference type="ARBA" id="ARBA00022763"/>
    </source>
</evidence>
<dbReference type="InterPro" id="IPR003439">
    <property type="entry name" value="ABC_transporter-like_ATP-bd"/>
</dbReference>
<keyword evidence="3" id="KW-0479">Metal-binding</keyword>
<dbReference type="InterPro" id="IPR041102">
    <property type="entry name" value="UvrA_inter"/>
</dbReference>
<evidence type="ECO:0000256" key="7">
    <source>
        <dbReference type="ARBA" id="ARBA00022769"/>
    </source>
</evidence>
<feature type="domain" description="ABC transporter" evidence="18">
    <location>
        <begin position="1646"/>
        <end position="1980"/>
    </location>
</feature>
<dbReference type="KEGG" id="pnd:Pla175_44030"/>
<organism evidence="19 20">
    <name type="scientific">Pirellulimonas nuda</name>
    <dbReference type="NCBI Taxonomy" id="2528009"/>
    <lineage>
        <taxon>Bacteria</taxon>
        <taxon>Pseudomonadati</taxon>
        <taxon>Planctomycetota</taxon>
        <taxon>Planctomycetia</taxon>
        <taxon>Pirellulales</taxon>
        <taxon>Lacipirellulaceae</taxon>
        <taxon>Pirellulimonas</taxon>
    </lineage>
</organism>
<dbReference type="PROSITE" id="PS00211">
    <property type="entry name" value="ABC_TRANSPORTER_1"/>
    <property type="match status" value="4"/>
</dbReference>
<proteinExistence type="inferred from homology"/>
<name>A0A518DHN3_9BACT</name>